<dbReference type="AlphaFoldDB" id="A0A3N1CZT3"/>
<dbReference type="NCBIfam" id="NF005126">
    <property type="entry name" value="PRK06563.1"/>
    <property type="match status" value="1"/>
</dbReference>
<keyword evidence="3" id="KW-1185">Reference proteome</keyword>
<gene>
    <name evidence="2" type="ORF">EDD29_4376</name>
</gene>
<dbReference type="PANTHER" id="PTHR43802:SF1">
    <property type="entry name" value="IP11341P-RELATED"/>
    <property type="match status" value="1"/>
</dbReference>
<name>A0A3N1CZT3_9ACTN</name>
<sequence length="270" mass="28875">MSRLASWEWAVDYEFLKVRRAGAVLVIGLNRPRKRNAFNVEMLHELSHAYAELDSDPDARVGVLYGEGGAFTAGLDLLSVAPAMQEGGALYPEGGVDPWRIGGRELSKPLVAAVHGKCLTLGIELLLASDIVVADAGATFAQLEVGRGLFPFGGATYRFPRASGWGNAMRWMLTAEEFGAAEALRIGLVQEVTPEGAHVARAVAIAESVARQAPLGVQATLRSARLALREGESAAESALTPEAQKLFTSDDLRVSLESFLTGTPPEYRGR</sequence>
<dbReference type="GO" id="GO:0003824">
    <property type="term" value="F:catalytic activity"/>
    <property type="evidence" value="ECO:0007669"/>
    <property type="project" value="UniProtKB-ARBA"/>
</dbReference>
<dbReference type="Gene3D" id="3.90.226.10">
    <property type="entry name" value="2-enoyl-CoA Hydratase, Chain A, domain 1"/>
    <property type="match status" value="1"/>
</dbReference>
<dbReference type="Proteomes" id="UP000272400">
    <property type="component" value="Unassembled WGS sequence"/>
</dbReference>
<dbReference type="PANTHER" id="PTHR43802">
    <property type="entry name" value="ENOYL-COA HYDRATASE"/>
    <property type="match status" value="1"/>
</dbReference>
<dbReference type="Gene3D" id="1.10.12.10">
    <property type="entry name" value="Lyase 2-enoyl-coa Hydratase, Chain A, domain 2"/>
    <property type="match status" value="1"/>
</dbReference>
<proteinExistence type="inferred from homology"/>
<dbReference type="RefSeq" id="WP_123666160.1">
    <property type="nucleotide sequence ID" value="NZ_RJKE01000001.1"/>
</dbReference>
<dbReference type="Pfam" id="PF00378">
    <property type="entry name" value="ECH_1"/>
    <property type="match status" value="1"/>
</dbReference>
<dbReference type="SUPFAM" id="SSF52096">
    <property type="entry name" value="ClpP/crotonase"/>
    <property type="match status" value="1"/>
</dbReference>
<reference evidence="2 3" key="1">
    <citation type="submission" date="2018-11" db="EMBL/GenBank/DDBJ databases">
        <title>Sequencing the genomes of 1000 actinobacteria strains.</title>
        <authorList>
            <person name="Klenk H.-P."/>
        </authorList>
    </citation>
    <scope>NUCLEOTIDE SEQUENCE [LARGE SCALE GENOMIC DNA]</scope>
    <source>
        <strain evidence="2 3">DSM 44254</strain>
    </source>
</reference>
<comment type="caution">
    <text evidence="2">The sequence shown here is derived from an EMBL/GenBank/DDBJ whole genome shotgun (WGS) entry which is preliminary data.</text>
</comment>
<dbReference type="EMBL" id="RJKE01000001">
    <property type="protein sequence ID" value="ROO86795.1"/>
    <property type="molecule type" value="Genomic_DNA"/>
</dbReference>
<comment type="similarity">
    <text evidence="1">Belongs to the enoyl-CoA hydratase/isomerase family.</text>
</comment>
<dbReference type="InterPro" id="IPR001753">
    <property type="entry name" value="Enoyl-CoA_hydra/iso"/>
</dbReference>
<dbReference type="InterPro" id="IPR029045">
    <property type="entry name" value="ClpP/crotonase-like_dom_sf"/>
</dbReference>
<organism evidence="2 3">
    <name type="scientific">Actinocorallia herbida</name>
    <dbReference type="NCBI Taxonomy" id="58109"/>
    <lineage>
        <taxon>Bacteria</taxon>
        <taxon>Bacillati</taxon>
        <taxon>Actinomycetota</taxon>
        <taxon>Actinomycetes</taxon>
        <taxon>Streptosporangiales</taxon>
        <taxon>Thermomonosporaceae</taxon>
        <taxon>Actinocorallia</taxon>
    </lineage>
</organism>
<dbReference type="OrthoDB" id="4470569at2"/>
<protein>
    <submittedName>
        <fullName evidence="2">Enoyl-CoA hydratase/carnithine racemase</fullName>
    </submittedName>
</protein>
<evidence type="ECO:0000256" key="1">
    <source>
        <dbReference type="ARBA" id="ARBA00005254"/>
    </source>
</evidence>
<evidence type="ECO:0000313" key="2">
    <source>
        <dbReference type="EMBL" id="ROO86795.1"/>
    </source>
</evidence>
<dbReference type="InterPro" id="IPR014748">
    <property type="entry name" value="Enoyl-CoA_hydra_C"/>
</dbReference>
<dbReference type="CDD" id="cd06558">
    <property type="entry name" value="crotonase-like"/>
    <property type="match status" value="1"/>
</dbReference>
<evidence type="ECO:0000313" key="3">
    <source>
        <dbReference type="Proteomes" id="UP000272400"/>
    </source>
</evidence>
<accession>A0A3N1CZT3</accession>